<protein>
    <recommendedName>
        <fullName evidence="5">Anti-sigma factor</fullName>
    </recommendedName>
</protein>
<evidence type="ECO:0000256" key="1">
    <source>
        <dbReference type="SAM" id="MobiDB-lite"/>
    </source>
</evidence>
<feature type="transmembrane region" description="Helical" evidence="2">
    <location>
        <begin position="43"/>
        <end position="68"/>
    </location>
</feature>
<organism evidence="3 4">
    <name type="scientific">Streptomyces endophyticus</name>
    <dbReference type="NCBI Taxonomy" id="714166"/>
    <lineage>
        <taxon>Bacteria</taxon>
        <taxon>Bacillati</taxon>
        <taxon>Actinomycetota</taxon>
        <taxon>Actinomycetes</taxon>
        <taxon>Kitasatosporales</taxon>
        <taxon>Streptomycetaceae</taxon>
        <taxon>Streptomyces</taxon>
    </lineage>
</organism>
<feature type="region of interest" description="Disordered" evidence="1">
    <location>
        <begin position="185"/>
        <end position="218"/>
    </location>
</feature>
<gene>
    <name evidence="3" type="ORF">OKJ99_16040</name>
</gene>
<evidence type="ECO:0008006" key="5">
    <source>
        <dbReference type="Google" id="ProtNLM"/>
    </source>
</evidence>
<accession>A0ABU6F4X1</accession>
<keyword evidence="2" id="KW-0472">Membrane</keyword>
<reference evidence="3 4" key="1">
    <citation type="submission" date="2022-10" db="EMBL/GenBank/DDBJ databases">
        <authorList>
            <person name="Xie J."/>
            <person name="Shen N."/>
        </authorList>
    </citation>
    <scope>NUCLEOTIDE SEQUENCE [LARGE SCALE GENOMIC DNA]</scope>
    <source>
        <strain evidence="3 4">YIM65594</strain>
    </source>
</reference>
<keyword evidence="4" id="KW-1185">Reference proteome</keyword>
<dbReference type="Proteomes" id="UP001354931">
    <property type="component" value="Unassembled WGS sequence"/>
</dbReference>
<dbReference type="RefSeq" id="WP_326016884.1">
    <property type="nucleotide sequence ID" value="NZ_JAOZYC010000107.1"/>
</dbReference>
<sequence>MSEEDVRQRLRAAADAHRPDRARMLARVERGLHEPERRPAVGWVRIAALTAGAAGALAVGGFAVGAALRPDPGPQQRQVAVSPAADPLWADGSVDPGSNAYWAQSNVTFKTKSQLTGLTVELRVAQTGKVNSTGRWRSLPATDFKESVTERDGFLVYRWVLRPGRTVPVGEYVFAGQYNHAEGGRDAGADRYSVSGRTGGGQRVSAGGDFAPVSGRRG</sequence>
<proteinExistence type="predicted"/>
<keyword evidence="2" id="KW-1133">Transmembrane helix</keyword>
<keyword evidence="2" id="KW-0812">Transmembrane</keyword>
<dbReference type="EMBL" id="JAOZYC010000107">
    <property type="protein sequence ID" value="MEB8339003.1"/>
    <property type="molecule type" value="Genomic_DNA"/>
</dbReference>
<evidence type="ECO:0000313" key="3">
    <source>
        <dbReference type="EMBL" id="MEB8339003.1"/>
    </source>
</evidence>
<evidence type="ECO:0000256" key="2">
    <source>
        <dbReference type="SAM" id="Phobius"/>
    </source>
</evidence>
<name>A0ABU6F4X1_9ACTN</name>
<comment type="caution">
    <text evidence="3">The sequence shown here is derived from an EMBL/GenBank/DDBJ whole genome shotgun (WGS) entry which is preliminary data.</text>
</comment>
<evidence type="ECO:0000313" key="4">
    <source>
        <dbReference type="Proteomes" id="UP001354931"/>
    </source>
</evidence>